<gene>
    <name evidence="2" type="ORF">QBC32DRAFT_353719</name>
</gene>
<organism evidence="2 3">
    <name type="scientific">Pseudoneurospora amorphoporcata</name>
    <dbReference type="NCBI Taxonomy" id="241081"/>
    <lineage>
        <taxon>Eukaryota</taxon>
        <taxon>Fungi</taxon>
        <taxon>Dikarya</taxon>
        <taxon>Ascomycota</taxon>
        <taxon>Pezizomycotina</taxon>
        <taxon>Sordariomycetes</taxon>
        <taxon>Sordariomycetidae</taxon>
        <taxon>Sordariales</taxon>
        <taxon>Sordariaceae</taxon>
        <taxon>Pseudoneurospora</taxon>
    </lineage>
</organism>
<comment type="caution">
    <text evidence="2">The sequence shown here is derived from an EMBL/GenBank/DDBJ whole genome shotgun (WGS) entry which is preliminary data.</text>
</comment>
<evidence type="ECO:0000256" key="1">
    <source>
        <dbReference type="SAM" id="MobiDB-lite"/>
    </source>
</evidence>
<name>A0AAN6NP52_9PEZI</name>
<proteinExistence type="predicted"/>
<dbReference type="EMBL" id="MU859329">
    <property type="protein sequence ID" value="KAK3947633.1"/>
    <property type="molecule type" value="Genomic_DNA"/>
</dbReference>
<keyword evidence="3" id="KW-1185">Reference proteome</keyword>
<protein>
    <submittedName>
        <fullName evidence="2">Uncharacterized protein</fullName>
    </submittedName>
</protein>
<dbReference type="Proteomes" id="UP001303222">
    <property type="component" value="Unassembled WGS sequence"/>
</dbReference>
<dbReference type="AlphaFoldDB" id="A0AAN6NP52"/>
<accession>A0AAN6NP52</accession>
<feature type="compositionally biased region" description="Polar residues" evidence="1">
    <location>
        <begin position="8"/>
        <end position="26"/>
    </location>
</feature>
<reference evidence="2" key="2">
    <citation type="submission" date="2023-06" db="EMBL/GenBank/DDBJ databases">
        <authorList>
            <consortium name="Lawrence Berkeley National Laboratory"/>
            <person name="Mondo S.J."/>
            <person name="Hensen N."/>
            <person name="Bonometti L."/>
            <person name="Westerberg I."/>
            <person name="Brannstrom I.O."/>
            <person name="Guillou S."/>
            <person name="Cros-Aarteil S."/>
            <person name="Calhoun S."/>
            <person name="Haridas S."/>
            <person name="Kuo A."/>
            <person name="Pangilinan J."/>
            <person name="Riley R."/>
            <person name="Labutti K."/>
            <person name="Andreopoulos B."/>
            <person name="Lipzen A."/>
            <person name="Chen C."/>
            <person name="Yanf M."/>
            <person name="Daum C."/>
            <person name="Ng V."/>
            <person name="Clum A."/>
            <person name="Steindorff A."/>
            <person name="Ohm R."/>
            <person name="Martin F."/>
            <person name="Silar P."/>
            <person name="Natvig D."/>
            <person name="Lalanne C."/>
            <person name="Gautier V."/>
            <person name="Ament-Velasquez S.L."/>
            <person name="Kruys A."/>
            <person name="Hutchinson M.I."/>
            <person name="Powell A.J."/>
            <person name="Barry K."/>
            <person name="Miller A.N."/>
            <person name="Grigoriev I.V."/>
            <person name="Debuchy R."/>
            <person name="Gladieux P."/>
            <person name="Thoren M.H."/>
            <person name="Johannesson H."/>
        </authorList>
    </citation>
    <scope>NUCLEOTIDE SEQUENCE</scope>
    <source>
        <strain evidence="2">CBS 626.80</strain>
    </source>
</reference>
<reference evidence="2" key="1">
    <citation type="journal article" date="2023" name="Mol. Phylogenet. Evol.">
        <title>Genome-scale phylogeny and comparative genomics of the fungal order Sordariales.</title>
        <authorList>
            <person name="Hensen N."/>
            <person name="Bonometti L."/>
            <person name="Westerberg I."/>
            <person name="Brannstrom I.O."/>
            <person name="Guillou S."/>
            <person name="Cros-Aarteil S."/>
            <person name="Calhoun S."/>
            <person name="Haridas S."/>
            <person name="Kuo A."/>
            <person name="Mondo S."/>
            <person name="Pangilinan J."/>
            <person name="Riley R."/>
            <person name="LaButti K."/>
            <person name="Andreopoulos B."/>
            <person name="Lipzen A."/>
            <person name="Chen C."/>
            <person name="Yan M."/>
            <person name="Daum C."/>
            <person name="Ng V."/>
            <person name="Clum A."/>
            <person name="Steindorff A."/>
            <person name="Ohm R.A."/>
            <person name="Martin F."/>
            <person name="Silar P."/>
            <person name="Natvig D.O."/>
            <person name="Lalanne C."/>
            <person name="Gautier V."/>
            <person name="Ament-Velasquez S.L."/>
            <person name="Kruys A."/>
            <person name="Hutchinson M.I."/>
            <person name="Powell A.J."/>
            <person name="Barry K."/>
            <person name="Miller A.N."/>
            <person name="Grigoriev I.V."/>
            <person name="Debuchy R."/>
            <person name="Gladieux P."/>
            <person name="Hiltunen Thoren M."/>
            <person name="Johannesson H."/>
        </authorList>
    </citation>
    <scope>NUCLEOTIDE SEQUENCE</scope>
    <source>
        <strain evidence="2">CBS 626.80</strain>
    </source>
</reference>
<evidence type="ECO:0000313" key="3">
    <source>
        <dbReference type="Proteomes" id="UP001303222"/>
    </source>
</evidence>
<sequence length="103" mass="11034">MAWGQRVSKVSSLGCQDPSQSVSGWGAASQSVLSSPILVPRGGQGHAMCVLLVEVPVGDLKSSSSRPHISITAIVSRHLMVVGPTGEEKDTKRIRRRRIQFKA</sequence>
<evidence type="ECO:0000313" key="2">
    <source>
        <dbReference type="EMBL" id="KAK3947633.1"/>
    </source>
</evidence>
<feature type="region of interest" description="Disordered" evidence="1">
    <location>
        <begin position="1"/>
        <end position="26"/>
    </location>
</feature>